<protein>
    <recommendedName>
        <fullName evidence="1">Protein kinase domain-containing protein</fullName>
    </recommendedName>
</protein>
<dbReference type="GO" id="GO:0005524">
    <property type="term" value="F:ATP binding"/>
    <property type="evidence" value="ECO:0007669"/>
    <property type="project" value="InterPro"/>
</dbReference>
<reference evidence="2" key="1">
    <citation type="submission" date="2023-10" db="EMBL/GenBank/DDBJ databases">
        <title>Genome assembly of Pristionchus species.</title>
        <authorList>
            <person name="Yoshida K."/>
            <person name="Sommer R.J."/>
        </authorList>
    </citation>
    <scope>NUCLEOTIDE SEQUENCE</scope>
    <source>
        <strain evidence="2">RS0144</strain>
    </source>
</reference>
<dbReference type="InterPro" id="IPR000719">
    <property type="entry name" value="Prot_kinase_dom"/>
</dbReference>
<dbReference type="PRINTS" id="PR00109">
    <property type="entry name" value="TYRKINASE"/>
</dbReference>
<dbReference type="AlphaFoldDB" id="A0AAV5U0K1"/>
<organism evidence="2 3">
    <name type="scientific">Pristionchus entomophagus</name>
    <dbReference type="NCBI Taxonomy" id="358040"/>
    <lineage>
        <taxon>Eukaryota</taxon>
        <taxon>Metazoa</taxon>
        <taxon>Ecdysozoa</taxon>
        <taxon>Nematoda</taxon>
        <taxon>Chromadorea</taxon>
        <taxon>Rhabditida</taxon>
        <taxon>Rhabditina</taxon>
        <taxon>Diplogasteromorpha</taxon>
        <taxon>Diplogasteroidea</taxon>
        <taxon>Neodiplogasteridae</taxon>
        <taxon>Pristionchus</taxon>
    </lineage>
</organism>
<evidence type="ECO:0000313" key="2">
    <source>
        <dbReference type="EMBL" id="GMT00371.1"/>
    </source>
</evidence>
<feature type="non-terminal residue" evidence="2">
    <location>
        <position position="1"/>
    </location>
</feature>
<dbReference type="Gene3D" id="1.10.510.10">
    <property type="entry name" value="Transferase(Phosphotransferase) domain 1"/>
    <property type="match status" value="1"/>
</dbReference>
<feature type="domain" description="Protein kinase" evidence="1">
    <location>
        <begin position="1"/>
        <end position="101"/>
    </location>
</feature>
<proteinExistence type="predicted"/>
<dbReference type="Proteomes" id="UP001432027">
    <property type="component" value="Unassembled WGS sequence"/>
</dbReference>
<accession>A0AAV5U0K1</accession>
<sequence length="101" mass="11588">PIMHDDTIQKVPEWKPPEVVMDFIYSIKSDSWDFAILMWEIYSNGGDPYPGLTRLLSQPLTVLPEYRMKMPNDTPGEIAKIALQCWDKNADKRPSLIGILP</sequence>
<keyword evidence="3" id="KW-1185">Reference proteome</keyword>
<dbReference type="GO" id="GO:0004714">
    <property type="term" value="F:transmembrane receptor protein tyrosine kinase activity"/>
    <property type="evidence" value="ECO:0007669"/>
    <property type="project" value="TreeGrafter"/>
</dbReference>
<evidence type="ECO:0000259" key="1">
    <source>
        <dbReference type="PROSITE" id="PS50011"/>
    </source>
</evidence>
<dbReference type="PROSITE" id="PS50011">
    <property type="entry name" value="PROTEIN_KINASE_DOM"/>
    <property type="match status" value="1"/>
</dbReference>
<dbReference type="InterPro" id="IPR001245">
    <property type="entry name" value="Ser-Thr/Tyr_kinase_cat_dom"/>
</dbReference>
<evidence type="ECO:0000313" key="3">
    <source>
        <dbReference type="Proteomes" id="UP001432027"/>
    </source>
</evidence>
<gene>
    <name evidence="2" type="ORF">PENTCL1PPCAC_22545</name>
</gene>
<dbReference type="PANTHER" id="PTHR24416">
    <property type="entry name" value="TYROSINE-PROTEIN KINASE RECEPTOR"/>
    <property type="match status" value="1"/>
</dbReference>
<dbReference type="GO" id="GO:0043235">
    <property type="term" value="C:receptor complex"/>
    <property type="evidence" value="ECO:0007669"/>
    <property type="project" value="TreeGrafter"/>
</dbReference>
<name>A0AAV5U0K1_9BILA</name>
<dbReference type="GO" id="GO:0007169">
    <property type="term" value="P:cell surface receptor protein tyrosine kinase signaling pathway"/>
    <property type="evidence" value="ECO:0007669"/>
    <property type="project" value="TreeGrafter"/>
</dbReference>
<dbReference type="Pfam" id="PF07714">
    <property type="entry name" value="PK_Tyr_Ser-Thr"/>
    <property type="match status" value="1"/>
</dbReference>
<dbReference type="GO" id="GO:0005886">
    <property type="term" value="C:plasma membrane"/>
    <property type="evidence" value="ECO:0007669"/>
    <property type="project" value="TreeGrafter"/>
</dbReference>
<dbReference type="SUPFAM" id="SSF56112">
    <property type="entry name" value="Protein kinase-like (PK-like)"/>
    <property type="match status" value="1"/>
</dbReference>
<comment type="caution">
    <text evidence="2">The sequence shown here is derived from an EMBL/GenBank/DDBJ whole genome shotgun (WGS) entry which is preliminary data.</text>
</comment>
<dbReference type="InterPro" id="IPR050122">
    <property type="entry name" value="RTK"/>
</dbReference>
<dbReference type="PANTHER" id="PTHR24416:SF611">
    <property type="entry name" value="TYROSINE-PROTEIN KINASE TRANSMEMBRANE RECEPTOR ROR"/>
    <property type="match status" value="1"/>
</dbReference>
<dbReference type="InterPro" id="IPR011009">
    <property type="entry name" value="Kinase-like_dom_sf"/>
</dbReference>
<dbReference type="EMBL" id="BTSX01000005">
    <property type="protein sequence ID" value="GMT00371.1"/>
    <property type="molecule type" value="Genomic_DNA"/>
</dbReference>